<dbReference type="SUPFAM" id="SSF53474">
    <property type="entry name" value="alpha/beta-Hydrolases"/>
    <property type="match status" value="1"/>
</dbReference>
<evidence type="ECO:0000256" key="1">
    <source>
        <dbReference type="ARBA" id="ARBA00004173"/>
    </source>
</evidence>
<accession>A0A1V8TF40</accession>
<evidence type="ECO:0000256" key="2">
    <source>
        <dbReference type="ARBA" id="ARBA00004240"/>
    </source>
</evidence>
<proteinExistence type="inferred from homology"/>
<gene>
    <name evidence="10" type="ORF">B0A48_04351</name>
</gene>
<feature type="compositionally biased region" description="Low complexity" evidence="8">
    <location>
        <begin position="430"/>
        <end position="442"/>
    </location>
</feature>
<sequence length="540" mass="59583">MAAQPYGLLLLASPRNAVVDIIFVHGLTGDRLGTWTHASRTFWPLHCLPDRFQQARIFTHGYNADVHSTGTGVIGDFARDLIHDILGRRTEDGTLDRPLIFIAHSLGGLVVKQALLTCLEDDAEAAFRTITTSVRGILFMGTPHKGSQVAVWGARLARAPSFFASFNLRILRELRSDATGLVRLQLGFERFLDRKGAALQVFCFIEENTYFRGQKIVDDDSATLWTRKHDRKFSHANHIEMTKFENAGEVGYSDVCDRLRRWMPLPSGELRASPSDDGPTQDRDAKIAALCGVIITLCARKMSMPEDELDTSETRQAMQDAVNSMLFSRSRPSPPATSGPAEPQVLYKDAEQNYVILRDGVVLMRYDGCTVQPHSLEELLRLAARALPQIQTAAQDRNTMQSQDRSTQVATSNSMADVHAGAQDSRRSRAQLSSSPLSASSRPRIEEDPLSGGITSLNISSPTAGPVAQRSSQRPQTARRPSAAPRRESQLQRSPEMMPADTARESYGRSGADPRVSALPVRLPRKPGPDGNTRSQTVDW</sequence>
<evidence type="ECO:0000256" key="7">
    <source>
        <dbReference type="ARBA" id="ARBA00023136"/>
    </source>
</evidence>
<keyword evidence="5" id="KW-0256">Endoplasmic reticulum</keyword>
<dbReference type="Proteomes" id="UP000192596">
    <property type="component" value="Unassembled WGS sequence"/>
</dbReference>
<organism evidence="10 11">
    <name type="scientific">Cryoendolithus antarcticus</name>
    <dbReference type="NCBI Taxonomy" id="1507870"/>
    <lineage>
        <taxon>Eukaryota</taxon>
        <taxon>Fungi</taxon>
        <taxon>Dikarya</taxon>
        <taxon>Ascomycota</taxon>
        <taxon>Pezizomycotina</taxon>
        <taxon>Dothideomycetes</taxon>
        <taxon>Dothideomycetidae</taxon>
        <taxon>Cladosporiales</taxon>
        <taxon>Cladosporiaceae</taxon>
        <taxon>Cryoendolithus</taxon>
    </lineage>
</organism>
<dbReference type="OrthoDB" id="427518at2759"/>
<feature type="domain" description="DUF676" evidence="9">
    <location>
        <begin position="21"/>
        <end position="147"/>
    </location>
</feature>
<dbReference type="AlphaFoldDB" id="A0A1V8TF40"/>
<comment type="subcellular location">
    <subcellularLocation>
        <location evidence="2">Endoplasmic reticulum</location>
    </subcellularLocation>
    <subcellularLocation>
        <location evidence="3">Membrane</location>
    </subcellularLocation>
    <subcellularLocation>
        <location evidence="1">Mitochondrion</location>
    </subcellularLocation>
</comment>
<dbReference type="EMBL" id="NAJO01000009">
    <property type="protein sequence ID" value="OQO09996.1"/>
    <property type="molecule type" value="Genomic_DNA"/>
</dbReference>
<dbReference type="PANTHER" id="PTHR48182:SF2">
    <property type="entry name" value="PROTEIN SERAC1"/>
    <property type="match status" value="1"/>
</dbReference>
<keyword evidence="11" id="KW-1185">Reference proteome</keyword>
<evidence type="ECO:0000313" key="10">
    <source>
        <dbReference type="EMBL" id="OQO09996.1"/>
    </source>
</evidence>
<comment type="similarity">
    <text evidence="4">Belongs to the putative lipase ROG1 family.</text>
</comment>
<evidence type="ECO:0000256" key="6">
    <source>
        <dbReference type="ARBA" id="ARBA00023128"/>
    </source>
</evidence>
<dbReference type="PANTHER" id="PTHR48182">
    <property type="entry name" value="PROTEIN SERAC1"/>
    <property type="match status" value="1"/>
</dbReference>
<dbReference type="STRING" id="1507870.A0A1V8TF40"/>
<feature type="compositionally biased region" description="Polar residues" evidence="8">
    <location>
        <begin position="453"/>
        <end position="463"/>
    </location>
</feature>
<evidence type="ECO:0000313" key="11">
    <source>
        <dbReference type="Proteomes" id="UP000192596"/>
    </source>
</evidence>
<evidence type="ECO:0000259" key="9">
    <source>
        <dbReference type="Pfam" id="PF05057"/>
    </source>
</evidence>
<comment type="caution">
    <text evidence="10">The sequence shown here is derived from an EMBL/GenBank/DDBJ whole genome shotgun (WGS) entry which is preliminary data.</text>
</comment>
<dbReference type="Pfam" id="PF05057">
    <property type="entry name" value="DUF676"/>
    <property type="match status" value="1"/>
</dbReference>
<keyword evidence="7" id="KW-0472">Membrane</keyword>
<evidence type="ECO:0000256" key="3">
    <source>
        <dbReference type="ARBA" id="ARBA00004370"/>
    </source>
</evidence>
<evidence type="ECO:0000256" key="8">
    <source>
        <dbReference type="SAM" id="MobiDB-lite"/>
    </source>
</evidence>
<dbReference type="GO" id="GO:0005739">
    <property type="term" value="C:mitochondrion"/>
    <property type="evidence" value="ECO:0007669"/>
    <property type="project" value="UniProtKB-SubCell"/>
</dbReference>
<dbReference type="InterPro" id="IPR029058">
    <property type="entry name" value="AB_hydrolase_fold"/>
</dbReference>
<evidence type="ECO:0000256" key="5">
    <source>
        <dbReference type="ARBA" id="ARBA00022824"/>
    </source>
</evidence>
<dbReference type="GO" id="GO:0016020">
    <property type="term" value="C:membrane"/>
    <property type="evidence" value="ECO:0007669"/>
    <property type="project" value="UniProtKB-SubCell"/>
</dbReference>
<reference evidence="11" key="1">
    <citation type="submission" date="2017-03" db="EMBL/GenBank/DDBJ databases">
        <title>Genomes of endolithic fungi from Antarctica.</title>
        <authorList>
            <person name="Coleine C."/>
            <person name="Masonjones S."/>
            <person name="Stajich J.E."/>
        </authorList>
    </citation>
    <scope>NUCLEOTIDE SEQUENCE [LARGE SCALE GENOMIC DNA]</scope>
    <source>
        <strain evidence="11">CCFEE 5527</strain>
    </source>
</reference>
<keyword evidence="6" id="KW-0496">Mitochondrion</keyword>
<dbReference type="GO" id="GO:0005783">
    <property type="term" value="C:endoplasmic reticulum"/>
    <property type="evidence" value="ECO:0007669"/>
    <property type="project" value="UniProtKB-SubCell"/>
</dbReference>
<evidence type="ECO:0000256" key="4">
    <source>
        <dbReference type="ARBA" id="ARBA00007920"/>
    </source>
</evidence>
<name>A0A1V8TF40_9PEZI</name>
<feature type="compositionally biased region" description="Low complexity" evidence="8">
    <location>
        <begin position="473"/>
        <end position="484"/>
    </location>
</feature>
<protein>
    <recommendedName>
        <fullName evidence="9">DUF676 domain-containing protein</fullName>
    </recommendedName>
</protein>
<dbReference type="Gene3D" id="3.40.50.1820">
    <property type="entry name" value="alpha/beta hydrolase"/>
    <property type="match status" value="1"/>
</dbReference>
<feature type="compositionally biased region" description="Polar residues" evidence="8">
    <location>
        <begin position="393"/>
        <end position="415"/>
    </location>
</feature>
<dbReference type="InParanoid" id="A0A1V8TF40"/>
<feature type="region of interest" description="Disordered" evidence="8">
    <location>
        <begin position="393"/>
        <end position="540"/>
    </location>
</feature>
<dbReference type="InterPro" id="IPR007751">
    <property type="entry name" value="DUF676_lipase-like"/>
</dbReference>
<dbReference type="InterPro" id="IPR052374">
    <property type="entry name" value="SERAC1"/>
</dbReference>